<dbReference type="EnsemblBacteria" id="ABF42282">
    <property type="protein sequence ID" value="ABF42282"/>
    <property type="gene ID" value="Acid345_3281"/>
</dbReference>
<evidence type="ECO:0000256" key="3">
    <source>
        <dbReference type="ARBA" id="ARBA00019010"/>
    </source>
</evidence>
<dbReference type="STRING" id="204669.Acid345_3281"/>
<dbReference type="InterPro" id="IPR027417">
    <property type="entry name" value="P-loop_NTPase"/>
</dbReference>
<dbReference type="HOGENOM" id="CLU_087829_3_3_0"/>
<evidence type="ECO:0000256" key="1">
    <source>
        <dbReference type="ARBA" id="ARBA00004496"/>
    </source>
</evidence>
<organism evidence="11 12">
    <name type="scientific">Koribacter versatilis (strain Ellin345)</name>
    <dbReference type="NCBI Taxonomy" id="204669"/>
    <lineage>
        <taxon>Bacteria</taxon>
        <taxon>Pseudomonadati</taxon>
        <taxon>Acidobacteriota</taxon>
        <taxon>Terriglobia</taxon>
        <taxon>Terriglobales</taxon>
        <taxon>Candidatus Korobacteraceae</taxon>
        <taxon>Candidatus Korobacter</taxon>
    </lineage>
</organism>
<dbReference type="NCBIfam" id="TIGR00150">
    <property type="entry name" value="T6A_YjeE"/>
    <property type="match status" value="1"/>
</dbReference>
<evidence type="ECO:0000256" key="5">
    <source>
        <dbReference type="ARBA" id="ARBA00022694"/>
    </source>
</evidence>
<dbReference type="InterPro" id="IPR003442">
    <property type="entry name" value="T6A_TsaE"/>
</dbReference>
<dbReference type="eggNOG" id="COG0802">
    <property type="taxonomic scope" value="Bacteria"/>
</dbReference>
<dbReference type="GO" id="GO:0046872">
    <property type="term" value="F:metal ion binding"/>
    <property type="evidence" value="ECO:0007669"/>
    <property type="project" value="UniProtKB-KW"/>
</dbReference>
<dbReference type="EMBL" id="CP000360">
    <property type="protein sequence ID" value="ABF42282.1"/>
    <property type="molecule type" value="Genomic_DNA"/>
</dbReference>
<keyword evidence="5" id="KW-0819">tRNA processing</keyword>
<dbReference type="Pfam" id="PF02367">
    <property type="entry name" value="TsaE"/>
    <property type="match status" value="1"/>
</dbReference>
<dbReference type="RefSeq" id="WP_011524081.1">
    <property type="nucleotide sequence ID" value="NC_008009.1"/>
</dbReference>
<dbReference type="PANTHER" id="PTHR33540:SF2">
    <property type="entry name" value="TRNA THREONYLCARBAMOYLADENOSINE BIOSYNTHESIS PROTEIN TSAE"/>
    <property type="match status" value="1"/>
</dbReference>
<dbReference type="PANTHER" id="PTHR33540">
    <property type="entry name" value="TRNA THREONYLCARBAMOYLADENOSINE BIOSYNTHESIS PROTEIN TSAE"/>
    <property type="match status" value="1"/>
</dbReference>
<evidence type="ECO:0000256" key="8">
    <source>
        <dbReference type="ARBA" id="ARBA00022840"/>
    </source>
</evidence>
<dbReference type="KEGG" id="aba:Acid345_3281"/>
<evidence type="ECO:0000313" key="11">
    <source>
        <dbReference type="EMBL" id="ABF42282.1"/>
    </source>
</evidence>
<reference evidence="11 12" key="1">
    <citation type="journal article" date="2009" name="Appl. Environ. Microbiol.">
        <title>Three genomes from the phylum Acidobacteria provide insight into the lifestyles of these microorganisms in soils.</title>
        <authorList>
            <person name="Ward N.L."/>
            <person name="Challacombe J.F."/>
            <person name="Janssen P.H."/>
            <person name="Henrissat B."/>
            <person name="Coutinho P.M."/>
            <person name="Wu M."/>
            <person name="Xie G."/>
            <person name="Haft D.H."/>
            <person name="Sait M."/>
            <person name="Badger J."/>
            <person name="Barabote R.D."/>
            <person name="Bradley B."/>
            <person name="Brettin T.S."/>
            <person name="Brinkac L.M."/>
            <person name="Bruce D."/>
            <person name="Creasy T."/>
            <person name="Daugherty S.C."/>
            <person name="Davidsen T.M."/>
            <person name="DeBoy R.T."/>
            <person name="Detter J.C."/>
            <person name="Dodson R.J."/>
            <person name="Durkin A.S."/>
            <person name="Ganapathy A."/>
            <person name="Gwinn-Giglio M."/>
            <person name="Han C.S."/>
            <person name="Khouri H."/>
            <person name="Kiss H."/>
            <person name="Kothari S.P."/>
            <person name="Madupu R."/>
            <person name="Nelson K.E."/>
            <person name="Nelson W.C."/>
            <person name="Paulsen I."/>
            <person name="Penn K."/>
            <person name="Ren Q."/>
            <person name="Rosovitz M.J."/>
            <person name="Selengut J.D."/>
            <person name="Shrivastava S."/>
            <person name="Sullivan S.A."/>
            <person name="Tapia R."/>
            <person name="Thompson L.S."/>
            <person name="Watkins K.L."/>
            <person name="Yang Q."/>
            <person name="Yu C."/>
            <person name="Zafar N."/>
            <person name="Zhou L."/>
            <person name="Kuske C.R."/>
        </authorList>
    </citation>
    <scope>NUCLEOTIDE SEQUENCE [LARGE SCALE GENOMIC DNA]</scope>
    <source>
        <strain evidence="11 12">Ellin345</strain>
    </source>
</reference>
<comment type="similarity">
    <text evidence="2">Belongs to the TsaE family.</text>
</comment>
<evidence type="ECO:0000256" key="4">
    <source>
        <dbReference type="ARBA" id="ARBA00022490"/>
    </source>
</evidence>
<accession>Q1ILG8</accession>
<evidence type="ECO:0000313" key="12">
    <source>
        <dbReference type="Proteomes" id="UP000002432"/>
    </source>
</evidence>
<dbReference type="SUPFAM" id="SSF52540">
    <property type="entry name" value="P-loop containing nucleoside triphosphate hydrolases"/>
    <property type="match status" value="1"/>
</dbReference>
<dbReference type="GO" id="GO:0005524">
    <property type="term" value="F:ATP binding"/>
    <property type="evidence" value="ECO:0007669"/>
    <property type="project" value="UniProtKB-KW"/>
</dbReference>
<protein>
    <recommendedName>
        <fullName evidence="3">tRNA threonylcarbamoyladenosine biosynthesis protein TsaE</fullName>
    </recommendedName>
    <alternativeName>
        <fullName evidence="10">t(6)A37 threonylcarbamoyladenosine biosynthesis protein TsaE</fullName>
    </alternativeName>
</protein>
<keyword evidence="4" id="KW-0963">Cytoplasm</keyword>
<keyword evidence="7" id="KW-0547">Nucleotide-binding</keyword>
<keyword evidence="8" id="KW-0067">ATP-binding</keyword>
<dbReference type="Gene3D" id="3.40.50.300">
    <property type="entry name" value="P-loop containing nucleotide triphosphate hydrolases"/>
    <property type="match status" value="1"/>
</dbReference>
<evidence type="ECO:0000256" key="2">
    <source>
        <dbReference type="ARBA" id="ARBA00007599"/>
    </source>
</evidence>
<keyword evidence="12" id="KW-1185">Reference proteome</keyword>
<dbReference type="GO" id="GO:0002949">
    <property type="term" value="P:tRNA threonylcarbamoyladenosine modification"/>
    <property type="evidence" value="ECO:0007669"/>
    <property type="project" value="InterPro"/>
</dbReference>
<keyword evidence="6" id="KW-0479">Metal-binding</keyword>
<evidence type="ECO:0000256" key="7">
    <source>
        <dbReference type="ARBA" id="ARBA00022741"/>
    </source>
</evidence>
<evidence type="ECO:0000256" key="10">
    <source>
        <dbReference type="ARBA" id="ARBA00032441"/>
    </source>
</evidence>
<name>Q1ILG8_KORVE</name>
<dbReference type="AlphaFoldDB" id="Q1ILG8"/>
<keyword evidence="9" id="KW-0460">Magnesium</keyword>
<dbReference type="Proteomes" id="UP000002432">
    <property type="component" value="Chromosome"/>
</dbReference>
<gene>
    <name evidence="11" type="ordered locus">Acid345_3281</name>
</gene>
<sequence>MSTREYLTHSAEETIALGRTLASDLKGLHLVLLQGDLGTGKTTLVKGIAAGLKAAESHDVTSPTYTLIHEYHGEEINVYHIDLYRVEKRRELDTLGVEELLTEENSLLLVEWGEKFAQIVSAADGTIVITRVNDQERKIKFTKK</sequence>
<dbReference type="OrthoDB" id="9815896at2"/>
<comment type="subcellular location">
    <subcellularLocation>
        <location evidence="1">Cytoplasm</location>
    </subcellularLocation>
</comment>
<evidence type="ECO:0000256" key="6">
    <source>
        <dbReference type="ARBA" id="ARBA00022723"/>
    </source>
</evidence>
<proteinExistence type="inferred from homology"/>
<dbReference type="GO" id="GO:0005737">
    <property type="term" value="C:cytoplasm"/>
    <property type="evidence" value="ECO:0007669"/>
    <property type="project" value="UniProtKB-SubCell"/>
</dbReference>
<evidence type="ECO:0000256" key="9">
    <source>
        <dbReference type="ARBA" id="ARBA00022842"/>
    </source>
</evidence>